<dbReference type="Gene3D" id="2.130.10.10">
    <property type="entry name" value="YVTN repeat-like/Quinoprotein amine dehydrogenase"/>
    <property type="match status" value="3"/>
</dbReference>
<dbReference type="InterPro" id="IPR036322">
    <property type="entry name" value="WD40_repeat_dom_sf"/>
</dbReference>
<dbReference type="InterPro" id="IPR019775">
    <property type="entry name" value="WD40_repeat_CS"/>
</dbReference>
<dbReference type="InterPro" id="IPR029071">
    <property type="entry name" value="Ubiquitin-like_domsf"/>
</dbReference>
<dbReference type="AlphaFoldDB" id="A0A9P1CDS3"/>
<reference evidence="5 6" key="2">
    <citation type="submission" date="2024-05" db="EMBL/GenBank/DDBJ databases">
        <authorList>
            <person name="Chen Y."/>
            <person name="Shah S."/>
            <person name="Dougan E. K."/>
            <person name="Thang M."/>
            <person name="Chan C."/>
        </authorList>
    </citation>
    <scope>NUCLEOTIDE SEQUENCE [LARGE SCALE GENOMIC DNA]</scope>
</reference>
<dbReference type="InterPro" id="IPR015943">
    <property type="entry name" value="WD40/YVTN_repeat-like_dom_sf"/>
</dbReference>
<dbReference type="OrthoDB" id="10267436at2759"/>
<dbReference type="EMBL" id="CAMXCT020001403">
    <property type="protein sequence ID" value="CAL1143159.1"/>
    <property type="molecule type" value="Genomic_DNA"/>
</dbReference>
<dbReference type="PROSITE" id="PS50082">
    <property type="entry name" value="WD_REPEATS_2"/>
    <property type="match status" value="6"/>
</dbReference>
<dbReference type="CDD" id="cd00200">
    <property type="entry name" value="WD40"/>
    <property type="match status" value="1"/>
</dbReference>
<dbReference type="CDD" id="cd17039">
    <property type="entry name" value="Ubl_ubiquitin_like"/>
    <property type="match status" value="1"/>
</dbReference>
<dbReference type="SUPFAM" id="SSF54236">
    <property type="entry name" value="Ubiquitin-like"/>
    <property type="match status" value="1"/>
</dbReference>
<feature type="repeat" description="WD" evidence="3">
    <location>
        <begin position="320"/>
        <end position="354"/>
    </location>
</feature>
<keyword evidence="1 3" id="KW-0853">WD repeat</keyword>
<evidence type="ECO:0000313" key="5">
    <source>
        <dbReference type="EMBL" id="CAL4777096.1"/>
    </source>
</evidence>
<name>A0A9P1CDS3_9DINO</name>
<dbReference type="EMBL" id="CAMXCT010001403">
    <property type="protein sequence ID" value="CAI3989784.1"/>
    <property type="molecule type" value="Genomic_DNA"/>
</dbReference>
<sequence>MDHLLLREGWTMNVYAAVDGGHICCMTALPTDRVVTLRQKLVHTLGMVRRFRLLAGCCVLSGNMTLEEAGLCDGCSLQLVWLPEDVFATASTDTTAAFWSLETGERVQLFEGHEDQVMWLCFSPDGQLLATASTDRTAKIWCADSGECLATLRGHKGPVFAVTFSPDAESVATCSHDKQIKVWDTKGRCLSTLSGHSKQIFSVAWAGDGRTLASSSDDATIRLWNIATQSCAKVIYGHTGAVYSVSISDVSRKLVSASEDCTAKTWCLDSGDGHPERSFVHEEWVRHAQFSPDASKVITSVSDHTAILWDALTCVSLMVFRGHTDWIRNASFSSDGQYVATSSKDACAKVWNLDGKCLRSVTGHNQWVRCVAFAPSGPLSDGRVHPIDICNEVSVLARRSATRM</sequence>
<dbReference type="SUPFAM" id="SSF50978">
    <property type="entry name" value="WD40 repeat-like"/>
    <property type="match status" value="1"/>
</dbReference>
<feature type="repeat" description="WD" evidence="3">
    <location>
        <begin position="193"/>
        <end position="234"/>
    </location>
</feature>
<dbReference type="InterPro" id="IPR001680">
    <property type="entry name" value="WD40_rpt"/>
</dbReference>
<dbReference type="PROSITE" id="PS50294">
    <property type="entry name" value="WD_REPEATS_REGION"/>
    <property type="match status" value="5"/>
</dbReference>
<proteinExistence type="predicted"/>
<organism evidence="4">
    <name type="scientific">Cladocopium goreaui</name>
    <dbReference type="NCBI Taxonomy" id="2562237"/>
    <lineage>
        <taxon>Eukaryota</taxon>
        <taxon>Sar</taxon>
        <taxon>Alveolata</taxon>
        <taxon>Dinophyceae</taxon>
        <taxon>Suessiales</taxon>
        <taxon>Symbiodiniaceae</taxon>
        <taxon>Cladocopium</taxon>
    </lineage>
</organism>
<feature type="repeat" description="WD" evidence="3">
    <location>
        <begin position="152"/>
        <end position="184"/>
    </location>
</feature>
<accession>A0A9P1CDS3</accession>
<dbReference type="Pfam" id="PF00400">
    <property type="entry name" value="WD40"/>
    <property type="match status" value="7"/>
</dbReference>
<dbReference type="SMART" id="SM00320">
    <property type="entry name" value="WD40"/>
    <property type="match status" value="8"/>
</dbReference>
<feature type="repeat" description="WD" evidence="3">
    <location>
        <begin position="278"/>
        <end position="310"/>
    </location>
</feature>
<dbReference type="PANTHER" id="PTHR19848:SF8">
    <property type="entry name" value="F-BOX AND WD REPEAT DOMAIN CONTAINING 7"/>
    <property type="match status" value="1"/>
</dbReference>
<dbReference type="PROSITE" id="PS00678">
    <property type="entry name" value="WD_REPEATS_1"/>
    <property type="match status" value="2"/>
</dbReference>
<gene>
    <name evidence="4" type="ORF">C1SCF055_LOCUS16829</name>
</gene>
<keyword evidence="2" id="KW-0677">Repeat</keyword>
<evidence type="ECO:0000256" key="2">
    <source>
        <dbReference type="ARBA" id="ARBA00022737"/>
    </source>
</evidence>
<evidence type="ECO:0000313" key="4">
    <source>
        <dbReference type="EMBL" id="CAI3989784.1"/>
    </source>
</evidence>
<protein>
    <submittedName>
        <fullName evidence="5">WD repeat-containing protein</fullName>
    </submittedName>
</protein>
<dbReference type="PANTHER" id="PTHR19848">
    <property type="entry name" value="WD40 REPEAT PROTEIN"/>
    <property type="match status" value="1"/>
</dbReference>
<dbReference type="Proteomes" id="UP001152797">
    <property type="component" value="Unassembled WGS sequence"/>
</dbReference>
<feature type="repeat" description="WD" evidence="3">
    <location>
        <begin position="110"/>
        <end position="151"/>
    </location>
</feature>
<reference evidence="4" key="1">
    <citation type="submission" date="2022-10" db="EMBL/GenBank/DDBJ databases">
        <authorList>
            <person name="Chen Y."/>
            <person name="Dougan E. K."/>
            <person name="Chan C."/>
            <person name="Rhodes N."/>
            <person name="Thang M."/>
        </authorList>
    </citation>
    <scope>NUCLEOTIDE SEQUENCE</scope>
</reference>
<evidence type="ECO:0000256" key="3">
    <source>
        <dbReference type="PROSITE-ProRule" id="PRU00221"/>
    </source>
</evidence>
<comment type="caution">
    <text evidence="4">The sequence shown here is derived from an EMBL/GenBank/DDBJ whole genome shotgun (WGS) entry which is preliminary data.</text>
</comment>
<dbReference type="PRINTS" id="PR00320">
    <property type="entry name" value="GPROTEINBRPT"/>
</dbReference>
<dbReference type="InterPro" id="IPR020472">
    <property type="entry name" value="WD40_PAC1"/>
</dbReference>
<feature type="repeat" description="WD" evidence="3">
    <location>
        <begin position="235"/>
        <end position="266"/>
    </location>
</feature>
<dbReference type="EMBL" id="CAMXCT030001403">
    <property type="protein sequence ID" value="CAL4777096.1"/>
    <property type="molecule type" value="Genomic_DNA"/>
</dbReference>
<evidence type="ECO:0000313" key="6">
    <source>
        <dbReference type="Proteomes" id="UP001152797"/>
    </source>
</evidence>
<keyword evidence="6" id="KW-1185">Reference proteome</keyword>
<evidence type="ECO:0000256" key="1">
    <source>
        <dbReference type="ARBA" id="ARBA00022574"/>
    </source>
</evidence>